<dbReference type="GO" id="GO:0016757">
    <property type="term" value="F:glycosyltransferase activity"/>
    <property type="evidence" value="ECO:0007669"/>
    <property type="project" value="InterPro"/>
</dbReference>
<reference evidence="5" key="1">
    <citation type="submission" date="2016-10" db="EMBL/GenBank/DDBJ databases">
        <authorList>
            <person name="Varghese N."/>
            <person name="Submissions S."/>
        </authorList>
    </citation>
    <scope>NUCLEOTIDE SEQUENCE [LARGE SCALE GENOMIC DNA]</scope>
    <source>
        <strain evidence="5">BL47</strain>
    </source>
</reference>
<feature type="domain" description="Glycosyltransferase subfamily 4-like N-terminal" evidence="3">
    <location>
        <begin position="17"/>
        <end position="171"/>
    </location>
</feature>
<evidence type="ECO:0000259" key="3">
    <source>
        <dbReference type="Pfam" id="PF13439"/>
    </source>
</evidence>
<keyword evidence="1 4" id="KW-0808">Transferase</keyword>
<dbReference type="Gene3D" id="3.40.50.2000">
    <property type="entry name" value="Glycogen Phosphorylase B"/>
    <property type="match status" value="2"/>
</dbReference>
<protein>
    <submittedName>
        <fullName evidence="4">Glycosyltransferase involved in cell wall bisynthesis</fullName>
    </submittedName>
</protein>
<proteinExistence type="predicted"/>
<dbReference type="Pfam" id="PF00534">
    <property type="entry name" value="Glycos_transf_1"/>
    <property type="match status" value="1"/>
</dbReference>
<dbReference type="Proteomes" id="UP000198704">
    <property type="component" value="Unassembled WGS sequence"/>
</dbReference>
<dbReference type="PANTHER" id="PTHR46401">
    <property type="entry name" value="GLYCOSYLTRANSFERASE WBBK-RELATED"/>
    <property type="match status" value="1"/>
</dbReference>
<evidence type="ECO:0000259" key="2">
    <source>
        <dbReference type="Pfam" id="PF00534"/>
    </source>
</evidence>
<organism evidence="4 5">
    <name type="scientific">Methylobacterium phyllostachyos</name>
    <dbReference type="NCBI Taxonomy" id="582672"/>
    <lineage>
        <taxon>Bacteria</taxon>
        <taxon>Pseudomonadati</taxon>
        <taxon>Pseudomonadota</taxon>
        <taxon>Alphaproteobacteria</taxon>
        <taxon>Hyphomicrobiales</taxon>
        <taxon>Methylobacteriaceae</taxon>
        <taxon>Methylobacterium</taxon>
    </lineage>
</organism>
<dbReference type="STRING" id="582672.SAMN05216360_11820"/>
<dbReference type="AlphaFoldDB" id="A0A1H0I5M9"/>
<dbReference type="Pfam" id="PF13439">
    <property type="entry name" value="Glyco_transf_4"/>
    <property type="match status" value="1"/>
</dbReference>
<dbReference type="SUPFAM" id="SSF53756">
    <property type="entry name" value="UDP-Glycosyltransferase/glycogen phosphorylase"/>
    <property type="match status" value="1"/>
</dbReference>
<evidence type="ECO:0000313" key="5">
    <source>
        <dbReference type="Proteomes" id="UP000198704"/>
    </source>
</evidence>
<dbReference type="CDD" id="cd03809">
    <property type="entry name" value="GT4_MtfB-like"/>
    <property type="match status" value="1"/>
</dbReference>
<evidence type="ECO:0000313" key="4">
    <source>
        <dbReference type="EMBL" id="SDO26722.1"/>
    </source>
</evidence>
<dbReference type="InterPro" id="IPR028098">
    <property type="entry name" value="Glyco_trans_4-like_N"/>
</dbReference>
<dbReference type="OrthoDB" id="9801609at2"/>
<evidence type="ECO:0000256" key="1">
    <source>
        <dbReference type="ARBA" id="ARBA00022679"/>
    </source>
</evidence>
<name>A0A1H0I5M9_9HYPH</name>
<dbReference type="InterPro" id="IPR001296">
    <property type="entry name" value="Glyco_trans_1"/>
</dbReference>
<feature type="domain" description="Glycosyl transferase family 1" evidence="2">
    <location>
        <begin position="193"/>
        <end position="344"/>
    </location>
</feature>
<accession>A0A1H0I5M9</accession>
<keyword evidence="5" id="KW-1185">Reference proteome</keyword>
<dbReference type="EMBL" id="FNHS01000018">
    <property type="protein sequence ID" value="SDO26722.1"/>
    <property type="molecule type" value="Genomic_DNA"/>
</dbReference>
<sequence length="369" mass="40687">MKRVLINMPSQHAKKYSGVSKMIFSLLEQLIQNDDFAYVLRSSWRKSDLPRALQSPRLEVITIARPKILILSVLLEMFSMPLFCRRHKIDYLLNADPYGAPLGAKARAVIVHDLYFRTLAGQTPLRGRLTSELIFRLMLWGNRRVVSVSNATKLELQRAFPRSRARIEVIHSAPTLRDGGGAPGRAPVAVPARYVLIVGNATYNKNFPVVPQAMARQPAALADVSLVHVGHDDGDLLAALSPEEKQRFSLTRLKGLTDDELSAVYGQALCLCVPSLAEGFCLPILEAQLCGCPVLCADVSAMPEIAGNAAILFDPHDVEDLSGKLARLAGDPDLRARLVAAGYENARQYSWDRAAARYEDVFRMDGSAR</sequence>
<gene>
    <name evidence="4" type="ORF">SAMN05216360_11820</name>
</gene>
<dbReference type="RefSeq" id="WP_091720806.1">
    <property type="nucleotide sequence ID" value="NZ_FNHS01000018.1"/>
</dbReference>
<dbReference type="PANTHER" id="PTHR46401:SF2">
    <property type="entry name" value="GLYCOSYLTRANSFERASE WBBK-RELATED"/>
    <property type="match status" value="1"/>
</dbReference>